<reference evidence="2" key="1">
    <citation type="journal article" date="2023" name="G3 (Bethesda)">
        <title>A reference genome for the long-term kleptoplast-retaining sea slug Elysia crispata morphotype clarki.</title>
        <authorList>
            <person name="Eastman K.E."/>
            <person name="Pendleton A.L."/>
            <person name="Shaikh M.A."/>
            <person name="Suttiyut T."/>
            <person name="Ogas R."/>
            <person name="Tomko P."/>
            <person name="Gavelis G."/>
            <person name="Widhalm J.R."/>
            <person name="Wisecaver J.H."/>
        </authorList>
    </citation>
    <scope>NUCLEOTIDE SEQUENCE</scope>
    <source>
        <strain evidence="2">ECLA1</strain>
    </source>
</reference>
<dbReference type="EMBL" id="JAWDGP010000750">
    <property type="protein sequence ID" value="KAK3797723.1"/>
    <property type="molecule type" value="Genomic_DNA"/>
</dbReference>
<accession>A0AAE1B105</accession>
<evidence type="ECO:0000313" key="3">
    <source>
        <dbReference type="Proteomes" id="UP001283361"/>
    </source>
</evidence>
<dbReference type="AlphaFoldDB" id="A0AAE1B105"/>
<comment type="caution">
    <text evidence="2">The sequence shown here is derived from an EMBL/GenBank/DDBJ whole genome shotgun (WGS) entry which is preliminary data.</text>
</comment>
<gene>
    <name evidence="2" type="ORF">RRG08_054740</name>
</gene>
<evidence type="ECO:0000313" key="2">
    <source>
        <dbReference type="EMBL" id="KAK3797723.1"/>
    </source>
</evidence>
<proteinExistence type="predicted"/>
<feature type="compositionally biased region" description="Basic and acidic residues" evidence="1">
    <location>
        <begin position="83"/>
        <end position="93"/>
    </location>
</feature>
<sequence length="141" mass="15313">MKTGPRAHYQPGGAAARLRGVPGQGLSALIVSGLTRAGAVTFLPSGGETVPDGNITGGEYYVRRSFGKHLRYDETFKSCYISQDRKQQPKEKGLNSPQQQTQVPGSRAPRVRRSCCNKLPRNFLEVSNTPNLSAIGFFVFG</sequence>
<feature type="region of interest" description="Disordered" evidence="1">
    <location>
        <begin position="81"/>
        <end position="111"/>
    </location>
</feature>
<evidence type="ECO:0000256" key="1">
    <source>
        <dbReference type="SAM" id="MobiDB-lite"/>
    </source>
</evidence>
<keyword evidence="3" id="KW-1185">Reference proteome</keyword>
<feature type="compositionally biased region" description="Polar residues" evidence="1">
    <location>
        <begin position="95"/>
        <end position="104"/>
    </location>
</feature>
<dbReference type="Proteomes" id="UP001283361">
    <property type="component" value="Unassembled WGS sequence"/>
</dbReference>
<organism evidence="2 3">
    <name type="scientific">Elysia crispata</name>
    <name type="common">lettuce slug</name>
    <dbReference type="NCBI Taxonomy" id="231223"/>
    <lineage>
        <taxon>Eukaryota</taxon>
        <taxon>Metazoa</taxon>
        <taxon>Spiralia</taxon>
        <taxon>Lophotrochozoa</taxon>
        <taxon>Mollusca</taxon>
        <taxon>Gastropoda</taxon>
        <taxon>Heterobranchia</taxon>
        <taxon>Euthyneura</taxon>
        <taxon>Panpulmonata</taxon>
        <taxon>Sacoglossa</taxon>
        <taxon>Placobranchoidea</taxon>
        <taxon>Plakobranchidae</taxon>
        <taxon>Elysia</taxon>
    </lineage>
</organism>
<protein>
    <submittedName>
        <fullName evidence="2">Uncharacterized protein</fullName>
    </submittedName>
</protein>
<name>A0AAE1B105_9GAST</name>